<comment type="similarity">
    <text evidence="1">Belongs to the bacterial solute-binding protein ModA family.</text>
</comment>
<evidence type="ECO:0000256" key="4">
    <source>
        <dbReference type="PIRSR" id="PIRSR004846-1"/>
    </source>
</evidence>
<dbReference type="PANTHER" id="PTHR30632">
    <property type="entry name" value="MOLYBDATE-BINDING PERIPLASMIC PROTEIN"/>
    <property type="match status" value="1"/>
</dbReference>
<proteinExistence type="inferred from homology"/>
<evidence type="ECO:0000256" key="5">
    <source>
        <dbReference type="SAM" id="SignalP"/>
    </source>
</evidence>
<sequence length="250" mass="26856">MIRPPHLLFCLLAALLATGAARAGETRVAVASNFLDTARELAARFEKRSGHRLLLSSASSGKLYAQIRNGAPFDLFLSADAERPQRLVEAGLADTGHLRTYAVGRLVFWAPGHPGDAGACRRHLEGLKRLAMANPRTAPYGAAAREVLEALGRDPASLRLVLGENIAQAYSFVASGGVEGGFVAAAQLARRDPPPPGCRWPVPESLHPPLRQQLVLLRRGRANPAALAFFDFLAGEEAREAIRRSGYDLP</sequence>
<keyword evidence="4" id="KW-0500">Molybdenum</keyword>
<dbReference type="EMBL" id="DROM01000437">
    <property type="protein sequence ID" value="HHH14028.1"/>
    <property type="molecule type" value="Genomic_DNA"/>
</dbReference>
<dbReference type="SUPFAM" id="SSF53850">
    <property type="entry name" value="Periplasmic binding protein-like II"/>
    <property type="match status" value="1"/>
</dbReference>
<dbReference type="Proteomes" id="UP000886100">
    <property type="component" value="Unassembled WGS sequence"/>
</dbReference>
<dbReference type="InterPro" id="IPR050682">
    <property type="entry name" value="ModA/WtpA"/>
</dbReference>
<gene>
    <name evidence="6" type="primary">modA</name>
    <name evidence="6" type="ORF">ENJ98_07305</name>
</gene>
<evidence type="ECO:0000313" key="6">
    <source>
        <dbReference type="EMBL" id="HHH14028.1"/>
    </source>
</evidence>
<dbReference type="Pfam" id="PF13531">
    <property type="entry name" value="SBP_bac_11"/>
    <property type="match status" value="1"/>
</dbReference>
<evidence type="ECO:0000256" key="3">
    <source>
        <dbReference type="ARBA" id="ARBA00022729"/>
    </source>
</evidence>
<feature type="signal peptide" evidence="5">
    <location>
        <begin position="1"/>
        <end position="23"/>
    </location>
</feature>
<comment type="caution">
    <text evidence="6">The sequence shown here is derived from an EMBL/GenBank/DDBJ whole genome shotgun (WGS) entry which is preliminary data.</text>
</comment>
<dbReference type="AlphaFoldDB" id="A0A7C5J1C8"/>
<evidence type="ECO:0000256" key="2">
    <source>
        <dbReference type="ARBA" id="ARBA00022723"/>
    </source>
</evidence>
<dbReference type="PANTHER" id="PTHR30632:SF14">
    <property type="entry name" value="TUNGSTATE_MOLYBDATE_CHROMATE-BINDING PROTEIN MODA"/>
    <property type="match status" value="1"/>
</dbReference>
<dbReference type="InterPro" id="IPR005950">
    <property type="entry name" value="ModA"/>
</dbReference>
<keyword evidence="2 4" id="KW-0479">Metal-binding</keyword>
<feature type="binding site" evidence="4">
    <location>
        <position position="60"/>
    </location>
    <ligand>
        <name>molybdate</name>
        <dbReference type="ChEBI" id="CHEBI:36264"/>
    </ligand>
</feature>
<dbReference type="CDD" id="cd13539">
    <property type="entry name" value="PBP2_AvModA"/>
    <property type="match status" value="1"/>
</dbReference>
<dbReference type="Gene3D" id="3.40.190.10">
    <property type="entry name" value="Periplasmic binding protein-like II"/>
    <property type="match status" value="2"/>
</dbReference>
<dbReference type="GO" id="GO:0030973">
    <property type="term" value="F:molybdate ion binding"/>
    <property type="evidence" value="ECO:0007669"/>
    <property type="project" value="InterPro"/>
</dbReference>
<evidence type="ECO:0000256" key="1">
    <source>
        <dbReference type="ARBA" id="ARBA00009175"/>
    </source>
</evidence>
<organism evidence="6">
    <name type="scientific">Thiolapillus brandeum</name>
    <dbReference type="NCBI Taxonomy" id="1076588"/>
    <lineage>
        <taxon>Bacteria</taxon>
        <taxon>Pseudomonadati</taxon>
        <taxon>Pseudomonadota</taxon>
        <taxon>Gammaproteobacteria</taxon>
        <taxon>Chromatiales</taxon>
        <taxon>Sedimenticolaceae</taxon>
        <taxon>Thiolapillus</taxon>
    </lineage>
</organism>
<feature type="chain" id="PRO_5028473872" evidence="5">
    <location>
        <begin position="24"/>
        <end position="250"/>
    </location>
</feature>
<dbReference type="NCBIfam" id="TIGR01256">
    <property type="entry name" value="modA"/>
    <property type="match status" value="1"/>
</dbReference>
<dbReference type="GO" id="GO:0015689">
    <property type="term" value="P:molybdate ion transport"/>
    <property type="evidence" value="ECO:0007669"/>
    <property type="project" value="InterPro"/>
</dbReference>
<accession>A0A7C5J1C8</accession>
<dbReference type="GO" id="GO:0046872">
    <property type="term" value="F:metal ion binding"/>
    <property type="evidence" value="ECO:0007669"/>
    <property type="project" value="UniProtKB-KW"/>
</dbReference>
<dbReference type="PIRSF" id="PIRSF004846">
    <property type="entry name" value="ModA"/>
    <property type="match status" value="1"/>
</dbReference>
<dbReference type="InterPro" id="IPR044084">
    <property type="entry name" value="AvModA-like_subst-bd"/>
</dbReference>
<name>A0A7C5J1C8_9GAMM</name>
<keyword evidence="3 5" id="KW-0732">Signal</keyword>
<feature type="binding site" evidence="4">
    <location>
        <position position="166"/>
    </location>
    <ligand>
        <name>molybdate</name>
        <dbReference type="ChEBI" id="CHEBI:36264"/>
    </ligand>
</feature>
<reference evidence="6" key="1">
    <citation type="journal article" date="2020" name="mSystems">
        <title>Genome- and Community-Level Interaction Insights into Carbon Utilization and Element Cycling Functions of Hydrothermarchaeota in Hydrothermal Sediment.</title>
        <authorList>
            <person name="Zhou Z."/>
            <person name="Liu Y."/>
            <person name="Xu W."/>
            <person name="Pan J."/>
            <person name="Luo Z.H."/>
            <person name="Li M."/>
        </authorList>
    </citation>
    <scope>NUCLEOTIDE SEQUENCE [LARGE SCALE GENOMIC DNA]</scope>
    <source>
        <strain evidence="6">HyVt-535</strain>
    </source>
</reference>
<protein>
    <submittedName>
        <fullName evidence="6">Molybdate ABC transporter substrate-binding protein</fullName>
    </submittedName>
</protein>